<dbReference type="SMART" id="SM00173">
    <property type="entry name" value="RAS"/>
    <property type="match status" value="1"/>
</dbReference>
<dbReference type="InterPro" id="IPR001806">
    <property type="entry name" value="Small_GTPase"/>
</dbReference>
<dbReference type="PRINTS" id="PR00449">
    <property type="entry name" value="RASTRNSFRMNG"/>
</dbReference>
<reference evidence="3 4" key="1">
    <citation type="submission" date="2019-10" db="EMBL/GenBank/DDBJ databases">
        <title>Assembly and Annotation for the nematode Trichostrongylus colubriformis.</title>
        <authorList>
            <person name="Martin J."/>
        </authorList>
    </citation>
    <scope>NUCLEOTIDE SEQUENCE [LARGE SCALE GENOMIC DNA]</scope>
    <source>
        <strain evidence="3">G859</strain>
        <tissue evidence="3">Whole worm</tissue>
    </source>
</reference>
<keyword evidence="2" id="KW-0547">Nucleotide-binding</keyword>
<gene>
    <name evidence="3" type="ORF">GCK32_000615</name>
</gene>
<evidence type="ECO:0000313" key="4">
    <source>
        <dbReference type="Proteomes" id="UP001331761"/>
    </source>
</evidence>
<dbReference type="PROSITE" id="PS51419">
    <property type="entry name" value="RAB"/>
    <property type="match status" value="1"/>
</dbReference>
<dbReference type="SUPFAM" id="SSF52540">
    <property type="entry name" value="P-loop containing nucleoside triphosphate hydrolases"/>
    <property type="match status" value="1"/>
</dbReference>
<comment type="caution">
    <text evidence="3">The sequence shown here is derived from an EMBL/GenBank/DDBJ whole genome shotgun (WGS) entry which is preliminary data.</text>
</comment>
<dbReference type="EMBL" id="WIXE01004482">
    <property type="protein sequence ID" value="KAK5983005.1"/>
    <property type="molecule type" value="Genomic_DNA"/>
</dbReference>
<dbReference type="Gene3D" id="3.40.50.300">
    <property type="entry name" value="P-loop containing nucleotide triphosphate hydrolases"/>
    <property type="match status" value="1"/>
</dbReference>
<evidence type="ECO:0000313" key="3">
    <source>
        <dbReference type="EMBL" id="KAK5983005.1"/>
    </source>
</evidence>
<dbReference type="GO" id="GO:0003924">
    <property type="term" value="F:GTPase activity"/>
    <property type="evidence" value="ECO:0007669"/>
    <property type="project" value="InterPro"/>
</dbReference>
<dbReference type="PANTHER" id="PTHR47978">
    <property type="match status" value="1"/>
</dbReference>
<proteinExistence type="inferred from homology"/>
<dbReference type="AlphaFoldDB" id="A0AAN8G3V2"/>
<comment type="similarity">
    <text evidence="1">Belongs to the small GTPase superfamily. Rab family.</text>
</comment>
<sequence length="235" mass="26846">MEIQDHDVEVVADEPQYSANRYKIMVVGRRGSGKSALIRRLKDNVFSEDVDGLTDVTVLVRALRGSIVKADLVEVDLSNLLTTDSASSQAKVHFVRQYFDVNGLLLVYDITDADTFEEIDDVLRVLQRMVAPDVDICMVGTKADLTVSRRISFEVAERKSIEHGYSLFETSALTGTNCEEVLMETLDKLAERRSDIREYWSENTQVYNELSTPSEHEPVESSFFCWIPFLWRRKH</sequence>
<accession>A0AAN8G3V2</accession>
<dbReference type="InterPro" id="IPR027417">
    <property type="entry name" value="P-loop_NTPase"/>
</dbReference>
<name>A0AAN8G3V2_TRICO</name>
<dbReference type="Pfam" id="PF00071">
    <property type="entry name" value="Ras"/>
    <property type="match status" value="1"/>
</dbReference>
<dbReference type="PROSITE" id="PS51421">
    <property type="entry name" value="RAS"/>
    <property type="match status" value="1"/>
</dbReference>
<protein>
    <submittedName>
        <fullName evidence="3">Uncharacterized protein</fullName>
    </submittedName>
</protein>
<dbReference type="CDD" id="cd00154">
    <property type="entry name" value="Rab"/>
    <property type="match status" value="1"/>
</dbReference>
<organism evidence="3 4">
    <name type="scientific">Trichostrongylus colubriformis</name>
    <name type="common">Black scour worm</name>
    <dbReference type="NCBI Taxonomy" id="6319"/>
    <lineage>
        <taxon>Eukaryota</taxon>
        <taxon>Metazoa</taxon>
        <taxon>Ecdysozoa</taxon>
        <taxon>Nematoda</taxon>
        <taxon>Chromadorea</taxon>
        <taxon>Rhabditida</taxon>
        <taxon>Rhabditina</taxon>
        <taxon>Rhabditomorpha</taxon>
        <taxon>Strongyloidea</taxon>
        <taxon>Trichostrongylidae</taxon>
        <taxon>Trichostrongylus</taxon>
    </lineage>
</organism>
<evidence type="ECO:0000256" key="2">
    <source>
        <dbReference type="ARBA" id="ARBA00022741"/>
    </source>
</evidence>
<dbReference type="GO" id="GO:0005525">
    <property type="term" value="F:GTP binding"/>
    <property type="evidence" value="ECO:0007669"/>
    <property type="project" value="InterPro"/>
</dbReference>
<evidence type="ECO:0000256" key="1">
    <source>
        <dbReference type="ARBA" id="ARBA00006270"/>
    </source>
</evidence>
<dbReference type="Proteomes" id="UP001331761">
    <property type="component" value="Unassembled WGS sequence"/>
</dbReference>
<dbReference type="SMART" id="SM00175">
    <property type="entry name" value="RAB"/>
    <property type="match status" value="1"/>
</dbReference>
<keyword evidence="4" id="KW-1185">Reference proteome</keyword>